<name>A0ABD1EHD1_HYPHA</name>
<sequence length="78" mass="8453">MGRRSSVTEGSSVAEPVSVCMEQIVLTPLASDIDLTFLQTSPTSLSAAALVFLKTIKFETVGYFLYLLKALFFCVIAD</sequence>
<dbReference type="Proteomes" id="UP001566132">
    <property type="component" value="Unassembled WGS sequence"/>
</dbReference>
<protein>
    <submittedName>
        <fullName evidence="1">Uncharacterized protein</fullName>
    </submittedName>
</protein>
<dbReference type="EMBL" id="JBDJPC010000007">
    <property type="protein sequence ID" value="KAL1493882.1"/>
    <property type="molecule type" value="Genomic_DNA"/>
</dbReference>
<keyword evidence="2" id="KW-1185">Reference proteome</keyword>
<reference evidence="1 2" key="1">
    <citation type="submission" date="2024-05" db="EMBL/GenBank/DDBJ databases">
        <title>Genetic variation in Jamaican populations of the coffee berry borer (Hypothenemus hampei).</title>
        <authorList>
            <person name="Errbii M."/>
            <person name="Myrie A."/>
        </authorList>
    </citation>
    <scope>NUCLEOTIDE SEQUENCE [LARGE SCALE GENOMIC DNA]</scope>
    <source>
        <strain evidence="1">JA-Hopewell-2020-01-JO</strain>
        <tissue evidence="1">Whole body</tissue>
    </source>
</reference>
<proteinExistence type="predicted"/>
<organism evidence="1 2">
    <name type="scientific">Hypothenemus hampei</name>
    <name type="common">Coffee berry borer</name>
    <dbReference type="NCBI Taxonomy" id="57062"/>
    <lineage>
        <taxon>Eukaryota</taxon>
        <taxon>Metazoa</taxon>
        <taxon>Ecdysozoa</taxon>
        <taxon>Arthropoda</taxon>
        <taxon>Hexapoda</taxon>
        <taxon>Insecta</taxon>
        <taxon>Pterygota</taxon>
        <taxon>Neoptera</taxon>
        <taxon>Endopterygota</taxon>
        <taxon>Coleoptera</taxon>
        <taxon>Polyphaga</taxon>
        <taxon>Cucujiformia</taxon>
        <taxon>Curculionidae</taxon>
        <taxon>Scolytinae</taxon>
        <taxon>Hypothenemus</taxon>
    </lineage>
</organism>
<dbReference type="AlphaFoldDB" id="A0ABD1EHD1"/>
<accession>A0ABD1EHD1</accession>
<evidence type="ECO:0000313" key="1">
    <source>
        <dbReference type="EMBL" id="KAL1493882.1"/>
    </source>
</evidence>
<gene>
    <name evidence="1" type="ORF">ABEB36_009566</name>
</gene>
<comment type="caution">
    <text evidence="1">The sequence shown here is derived from an EMBL/GenBank/DDBJ whole genome shotgun (WGS) entry which is preliminary data.</text>
</comment>
<evidence type="ECO:0000313" key="2">
    <source>
        <dbReference type="Proteomes" id="UP001566132"/>
    </source>
</evidence>